<protein>
    <submittedName>
        <fullName evidence="1">Uncharacterized protein</fullName>
    </submittedName>
</protein>
<comment type="caution">
    <text evidence="1">The sequence shown here is derived from an EMBL/GenBank/DDBJ whole genome shotgun (WGS) entry which is preliminary data.</text>
</comment>
<evidence type="ECO:0000313" key="2">
    <source>
        <dbReference type="Proteomes" id="UP000315344"/>
    </source>
</evidence>
<evidence type="ECO:0000313" key="1">
    <source>
        <dbReference type="EMBL" id="TKW65231.1"/>
    </source>
</evidence>
<name>A0A533I3J6_PARDE</name>
<dbReference type="Proteomes" id="UP000315344">
    <property type="component" value="Unassembled WGS sequence"/>
</dbReference>
<gene>
    <name evidence="1" type="ORF">DI616_16015</name>
</gene>
<dbReference type="AlphaFoldDB" id="A0A533I3J6"/>
<organism evidence="1 2">
    <name type="scientific">Paracoccus denitrificans</name>
    <dbReference type="NCBI Taxonomy" id="266"/>
    <lineage>
        <taxon>Bacteria</taxon>
        <taxon>Pseudomonadati</taxon>
        <taxon>Pseudomonadota</taxon>
        <taxon>Alphaproteobacteria</taxon>
        <taxon>Rhodobacterales</taxon>
        <taxon>Paracoccaceae</taxon>
        <taxon>Paracoccus</taxon>
    </lineage>
</organism>
<proteinExistence type="predicted"/>
<sequence length="209" mass="22878">MQHQEALSIRILTEAMVNAYSCNEHELQAALRDSILALVRPQAPEVVQAEEPAAAQPTAGISEEAQIDKEIREIVADNCPCCILKNLVINGEEPPYGAKRFMHSIARIGGYNALAETIQATMHGLMKAKKDLSSEQLVVFTKNLTQFTMNSMEVREELVELGLAPALSPDVADMGARLKTAALDMSKLGDLAPLVGKLREMLEQRGQRL</sequence>
<dbReference type="EMBL" id="VAFL01000015">
    <property type="protein sequence ID" value="TKW65231.1"/>
    <property type="molecule type" value="Genomic_DNA"/>
</dbReference>
<accession>A0A533I3J6</accession>
<reference evidence="1 2" key="1">
    <citation type="journal article" date="2017" name="Nat. Commun.">
        <title>In situ click chemistry generation of cyclooxygenase-2 inhibitors.</title>
        <authorList>
            <person name="Bhardwaj A."/>
            <person name="Kaur J."/>
            <person name="Wuest M."/>
            <person name="Wuest F."/>
        </authorList>
    </citation>
    <scope>NUCLEOTIDE SEQUENCE [LARGE SCALE GENOMIC DNA]</scope>
    <source>
        <strain evidence="1">S2_012_000_R3_94</strain>
    </source>
</reference>